<dbReference type="EnsemblMetazoa" id="ISCW013079-RA">
    <property type="protein sequence ID" value="ISCW013079-PA"/>
    <property type="gene ID" value="ISCW013079"/>
</dbReference>
<organism>
    <name type="scientific">Ixodes scapularis</name>
    <name type="common">Black-legged tick</name>
    <name type="synonym">Deer tick</name>
    <dbReference type="NCBI Taxonomy" id="6945"/>
    <lineage>
        <taxon>Eukaryota</taxon>
        <taxon>Metazoa</taxon>
        <taxon>Ecdysozoa</taxon>
        <taxon>Arthropoda</taxon>
        <taxon>Chelicerata</taxon>
        <taxon>Arachnida</taxon>
        <taxon>Acari</taxon>
        <taxon>Parasitiformes</taxon>
        <taxon>Ixodida</taxon>
        <taxon>Ixodoidea</taxon>
        <taxon>Ixodidae</taxon>
        <taxon>Ixodinae</taxon>
        <taxon>Ixodes</taxon>
    </lineage>
</organism>
<dbReference type="GO" id="GO:0008237">
    <property type="term" value="F:metallopeptidase activity"/>
    <property type="evidence" value="ECO:0007669"/>
    <property type="project" value="InterPro"/>
</dbReference>
<keyword evidence="3" id="KW-1185">Reference proteome</keyword>
<dbReference type="SUPFAM" id="SSF55486">
    <property type="entry name" value="Metalloproteases ('zincins'), catalytic domain"/>
    <property type="match status" value="1"/>
</dbReference>
<dbReference type="EMBL" id="DS915560">
    <property type="protein sequence ID" value="EEC17001.1"/>
    <property type="molecule type" value="Genomic_DNA"/>
</dbReference>
<dbReference type="Gene3D" id="3.40.390.10">
    <property type="entry name" value="Collagenase (Catalytic Domain)"/>
    <property type="match status" value="1"/>
</dbReference>
<accession>B7QDS9</accession>
<proteinExistence type="predicted"/>
<gene>
    <name evidence="1" type="ORF">IscW_ISCW013079</name>
</gene>
<dbReference type="VEuPathDB" id="VectorBase:ISCI013079"/>
<dbReference type="AlphaFoldDB" id="B7QDS9"/>
<dbReference type="InterPro" id="IPR042089">
    <property type="entry name" value="Peptidase_M13_dom_2"/>
</dbReference>
<protein>
    <submittedName>
        <fullName evidence="1 2">Uncharacterized protein</fullName>
    </submittedName>
</protein>
<evidence type="ECO:0000313" key="1">
    <source>
        <dbReference type="EMBL" id="EEC17001.1"/>
    </source>
</evidence>
<dbReference type="HOGENOM" id="CLU_2415735_0_0_1"/>
<reference evidence="1 3" key="1">
    <citation type="submission" date="2008-03" db="EMBL/GenBank/DDBJ databases">
        <title>Annotation of Ixodes scapularis.</title>
        <authorList>
            <consortium name="Ixodes scapularis Genome Project Consortium"/>
            <person name="Caler E."/>
            <person name="Hannick L.I."/>
            <person name="Bidwell S."/>
            <person name="Joardar V."/>
            <person name="Thiagarajan M."/>
            <person name="Amedeo P."/>
            <person name="Galinsky K.J."/>
            <person name="Schobel S."/>
            <person name="Inman J."/>
            <person name="Hostetler J."/>
            <person name="Miller J."/>
            <person name="Hammond M."/>
            <person name="Megy K."/>
            <person name="Lawson D."/>
            <person name="Kodira C."/>
            <person name="Sutton G."/>
            <person name="Meyer J."/>
            <person name="Hill C.A."/>
            <person name="Birren B."/>
            <person name="Nene V."/>
            <person name="Collins F."/>
            <person name="Alarcon-Chaidez F."/>
            <person name="Wikel S."/>
            <person name="Strausberg R."/>
        </authorList>
    </citation>
    <scope>NUCLEOTIDE SEQUENCE [LARGE SCALE GENOMIC DNA]</scope>
    <source>
        <strain evidence="3">Wikel</strain>
        <strain evidence="1">Wikel colony</strain>
    </source>
</reference>
<reference evidence="2" key="2">
    <citation type="submission" date="2020-05" db="UniProtKB">
        <authorList>
            <consortium name="EnsemblMetazoa"/>
        </authorList>
    </citation>
    <scope>IDENTIFICATION</scope>
    <source>
        <strain evidence="2">wikel</strain>
    </source>
</reference>
<dbReference type="Gene3D" id="1.10.1380.10">
    <property type="entry name" value="Neutral endopeptidase , domain2"/>
    <property type="match status" value="1"/>
</dbReference>
<evidence type="ECO:0000313" key="3">
    <source>
        <dbReference type="Proteomes" id="UP000001555"/>
    </source>
</evidence>
<evidence type="ECO:0000313" key="2">
    <source>
        <dbReference type="EnsemblMetazoa" id="ISCW013079-PA"/>
    </source>
</evidence>
<dbReference type="InterPro" id="IPR024079">
    <property type="entry name" value="MetalloPept_cat_dom_sf"/>
</dbReference>
<dbReference type="EMBL" id="ABJB010704010">
    <property type="status" value="NOT_ANNOTATED_CDS"/>
    <property type="molecule type" value="Genomic_DNA"/>
</dbReference>
<name>B7QDS9_IXOSC</name>
<dbReference type="InParanoid" id="B7QDS9"/>
<dbReference type="Proteomes" id="UP000001555">
    <property type="component" value="Unassembled WGS sequence"/>
</dbReference>
<dbReference type="OrthoDB" id="6497362at2759"/>
<dbReference type="VEuPathDB" id="VectorBase:ISCP_030899"/>
<dbReference type="VEuPathDB" id="VectorBase:ISCW013079"/>
<dbReference type="PaxDb" id="6945-B7QDS9"/>
<sequence>MLTRVVDELKHQLIDYPWMQDAVSQYAIQKLNGVQEHLLYPPFVEDKMVLEQIYRQVPDLTGQTPLADWFRARSAIMHKRWKALSGKGLSPL</sequence>